<dbReference type="GO" id="GO:1904680">
    <property type="term" value="F:peptide transmembrane transporter activity"/>
    <property type="evidence" value="ECO:0007669"/>
    <property type="project" value="TreeGrafter"/>
</dbReference>
<organism evidence="7 8">
    <name type="scientific">Falsigemmobacter intermedius</name>
    <dbReference type="NCBI Taxonomy" id="1553448"/>
    <lineage>
        <taxon>Bacteria</taxon>
        <taxon>Pseudomonadati</taxon>
        <taxon>Pseudomonadota</taxon>
        <taxon>Alphaproteobacteria</taxon>
        <taxon>Rhodobacterales</taxon>
        <taxon>Paracoccaceae</taxon>
        <taxon>Falsigemmobacter</taxon>
    </lineage>
</organism>
<dbReference type="PIRSF" id="PIRSF002741">
    <property type="entry name" value="MppA"/>
    <property type="match status" value="1"/>
</dbReference>
<protein>
    <submittedName>
        <fullName evidence="7">ABC transporter substrate-binding protein</fullName>
    </submittedName>
</protein>
<dbReference type="PROSITE" id="PS01040">
    <property type="entry name" value="SBP_BACTERIAL_5"/>
    <property type="match status" value="1"/>
</dbReference>
<dbReference type="PANTHER" id="PTHR30290:SF10">
    <property type="entry name" value="PERIPLASMIC OLIGOPEPTIDE-BINDING PROTEIN-RELATED"/>
    <property type="match status" value="1"/>
</dbReference>
<dbReference type="Pfam" id="PF00496">
    <property type="entry name" value="SBP_bac_5"/>
    <property type="match status" value="1"/>
</dbReference>
<dbReference type="EMBL" id="SBLC01000048">
    <property type="protein sequence ID" value="RWY37366.1"/>
    <property type="molecule type" value="Genomic_DNA"/>
</dbReference>
<dbReference type="RefSeq" id="WP_128490711.1">
    <property type="nucleotide sequence ID" value="NZ_JBHLXB010000040.1"/>
</dbReference>
<keyword evidence="3" id="KW-0813">Transport</keyword>
<keyword evidence="4 5" id="KW-0732">Signal</keyword>
<evidence type="ECO:0000256" key="1">
    <source>
        <dbReference type="ARBA" id="ARBA00004418"/>
    </source>
</evidence>
<dbReference type="InterPro" id="IPR039424">
    <property type="entry name" value="SBP_5"/>
</dbReference>
<comment type="subcellular location">
    <subcellularLocation>
        <location evidence="1">Periplasm</location>
    </subcellularLocation>
</comment>
<dbReference type="OrthoDB" id="9803988at2"/>
<dbReference type="Gene3D" id="3.90.76.10">
    <property type="entry name" value="Dipeptide-binding Protein, Domain 1"/>
    <property type="match status" value="1"/>
</dbReference>
<dbReference type="InterPro" id="IPR023765">
    <property type="entry name" value="SBP_5_CS"/>
</dbReference>
<comment type="similarity">
    <text evidence="2">Belongs to the bacterial solute-binding protein 5 family.</text>
</comment>
<dbReference type="Gene3D" id="3.10.105.10">
    <property type="entry name" value="Dipeptide-binding Protein, Domain 3"/>
    <property type="match status" value="1"/>
</dbReference>
<dbReference type="GO" id="GO:0043190">
    <property type="term" value="C:ATP-binding cassette (ABC) transporter complex"/>
    <property type="evidence" value="ECO:0007669"/>
    <property type="project" value="InterPro"/>
</dbReference>
<evidence type="ECO:0000256" key="3">
    <source>
        <dbReference type="ARBA" id="ARBA00022448"/>
    </source>
</evidence>
<evidence type="ECO:0000313" key="8">
    <source>
        <dbReference type="Proteomes" id="UP000287168"/>
    </source>
</evidence>
<evidence type="ECO:0000256" key="5">
    <source>
        <dbReference type="SAM" id="SignalP"/>
    </source>
</evidence>
<evidence type="ECO:0000313" key="7">
    <source>
        <dbReference type="EMBL" id="RWY37366.1"/>
    </source>
</evidence>
<dbReference type="CDD" id="cd08512">
    <property type="entry name" value="PBP2_NikA_DppA_OppA_like_7"/>
    <property type="match status" value="1"/>
</dbReference>
<dbReference type="GO" id="GO:0015833">
    <property type="term" value="P:peptide transport"/>
    <property type="evidence" value="ECO:0007669"/>
    <property type="project" value="TreeGrafter"/>
</dbReference>
<dbReference type="PANTHER" id="PTHR30290">
    <property type="entry name" value="PERIPLASMIC BINDING COMPONENT OF ABC TRANSPORTER"/>
    <property type="match status" value="1"/>
</dbReference>
<accession>A0A3S3UMX9</accession>
<reference evidence="7 8" key="1">
    <citation type="journal article" date="2015" name="Int. J. Syst. Evol. Microbiol.">
        <title>Gemmobacter intermedius sp. nov., isolated from a white stork (Ciconia ciconia).</title>
        <authorList>
            <person name="Kampfer P."/>
            <person name="Jerzak L."/>
            <person name="Wilharm G."/>
            <person name="Golke J."/>
            <person name="Busse H.J."/>
            <person name="Glaeser S.P."/>
        </authorList>
    </citation>
    <scope>NUCLEOTIDE SEQUENCE [LARGE SCALE GENOMIC DNA]</scope>
    <source>
        <strain evidence="7 8">119/4</strain>
    </source>
</reference>
<evidence type="ECO:0000256" key="2">
    <source>
        <dbReference type="ARBA" id="ARBA00005695"/>
    </source>
</evidence>
<feature type="chain" id="PRO_5018549532" evidence="5">
    <location>
        <begin position="27"/>
        <end position="534"/>
    </location>
</feature>
<proteinExistence type="inferred from homology"/>
<dbReference type="AlphaFoldDB" id="A0A3S3UMX9"/>
<keyword evidence="8" id="KW-1185">Reference proteome</keyword>
<gene>
    <name evidence="7" type="ORF">EP867_17270</name>
</gene>
<dbReference type="GO" id="GO:0030288">
    <property type="term" value="C:outer membrane-bounded periplasmic space"/>
    <property type="evidence" value="ECO:0007669"/>
    <property type="project" value="UniProtKB-ARBA"/>
</dbReference>
<dbReference type="InterPro" id="IPR000914">
    <property type="entry name" value="SBP_5_dom"/>
</dbReference>
<evidence type="ECO:0000256" key="4">
    <source>
        <dbReference type="ARBA" id="ARBA00022729"/>
    </source>
</evidence>
<feature type="signal peptide" evidence="5">
    <location>
        <begin position="1"/>
        <end position="26"/>
    </location>
</feature>
<evidence type="ECO:0000259" key="6">
    <source>
        <dbReference type="Pfam" id="PF00496"/>
    </source>
</evidence>
<dbReference type="InterPro" id="IPR030678">
    <property type="entry name" value="Peptide/Ni-bd"/>
</dbReference>
<feature type="domain" description="Solute-binding protein family 5" evidence="6">
    <location>
        <begin position="77"/>
        <end position="446"/>
    </location>
</feature>
<comment type="caution">
    <text evidence="7">The sequence shown here is derived from an EMBL/GenBank/DDBJ whole genome shotgun (WGS) entry which is preliminary data.</text>
</comment>
<dbReference type="Proteomes" id="UP000287168">
    <property type="component" value="Unassembled WGS sequence"/>
</dbReference>
<sequence length="534" mass="58936">MKLRNRLLSSLAALTAASALSGVALAATPKDALVMAWNIDAISTFDPAQIGEVVTIELIANTCDRLMEYDPADPANILPGMAESYSVSEDGKTLTFKIREGLKFPSGNAATAAEMAWSLQRVVKIGLGASAALTEYGFTKENVESRITAPDATTLVLEFDQAYPTSLLLQAIAVYPIAIALDRQVLEANQVDGDLGNKYLATRTECVGPYKLARWNPGEVVILERNEDYWGEKPPLKTIVVRHVAEAATQRLMLEKGDLDIARDLTPEDIEAVRANPDISVKTTPKPQITYLALNHGNPLFADPKVRLALRYLLDYDAMMGSFLKNIGIKRQTPVQVGAFGALDEAEGAPFTLDIAKAKALLEEAGIQPGTKFSLILGTHPYSMPLAQHFQQNAAQVGLDVTVERMANAQLFAKVRGREFDMGIMSWQTSVNDAHGMASRHFYNPDNAFEKKLTQYPSWRSAYFSEDYNARVLAALAERDPAKREEMYLQMQRDQFQDGPQVYIFQTTQNVAWRKSISGWTDIGLRAFYGNISK</sequence>
<dbReference type="Gene3D" id="3.40.190.10">
    <property type="entry name" value="Periplasmic binding protein-like II"/>
    <property type="match status" value="1"/>
</dbReference>
<name>A0A3S3UMX9_9RHOB</name>
<dbReference type="SUPFAM" id="SSF53850">
    <property type="entry name" value="Periplasmic binding protein-like II"/>
    <property type="match status" value="1"/>
</dbReference>